<dbReference type="InterPro" id="IPR039795">
    <property type="entry name" value="LTN1/Rkr1"/>
</dbReference>
<keyword evidence="19" id="KW-1185">Reference proteome</keyword>
<dbReference type="Pfam" id="PF22958">
    <property type="entry name" value="Ltn1_1st"/>
    <property type="match status" value="1"/>
</dbReference>
<evidence type="ECO:0000256" key="10">
    <source>
        <dbReference type="ARBA" id="ARBA00022737"/>
    </source>
</evidence>
<dbReference type="GO" id="GO:0072344">
    <property type="term" value="P:rescue of stalled ribosome"/>
    <property type="evidence" value="ECO:0007669"/>
    <property type="project" value="UniProtKB-UniRule"/>
</dbReference>
<dbReference type="InterPro" id="IPR054478">
    <property type="entry name" value="LTN1_UBC"/>
</dbReference>
<dbReference type="PANTHER" id="PTHR12389:SF0">
    <property type="entry name" value="E3 UBIQUITIN-PROTEIN LIGASE LISTERIN"/>
    <property type="match status" value="1"/>
</dbReference>
<evidence type="ECO:0000256" key="6">
    <source>
        <dbReference type="ARBA" id="ARBA00017157"/>
    </source>
</evidence>
<dbReference type="InterPro" id="IPR016024">
    <property type="entry name" value="ARM-type_fold"/>
</dbReference>
<protein>
    <recommendedName>
        <fullName evidence="6 15">E3 ubiquitin-protein ligase listerin</fullName>
        <ecNumber evidence="5 15">2.3.2.27</ecNumber>
    </recommendedName>
    <alternativeName>
        <fullName evidence="15">RING-type E3 ubiquitin transferase listerin</fullName>
    </alternativeName>
</protein>
<comment type="similarity">
    <text evidence="4 15">Belongs to the LTN1 family.</text>
</comment>
<dbReference type="CDD" id="cd16491">
    <property type="entry name" value="RING-CH-C4HC3_LTN1"/>
    <property type="match status" value="1"/>
</dbReference>
<dbReference type="EMBL" id="KZ305022">
    <property type="protein sequence ID" value="PIA58086.1"/>
    <property type="molecule type" value="Genomic_DNA"/>
</dbReference>
<accession>A0A2G5EQQ8</accession>
<dbReference type="InterPro" id="IPR013083">
    <property type="entry name" value="Znf_RING/FYVE/PHD"/>
</dbReference>
<dbReference type="GO" id="GO:1990112">
    <property type="term" value="C:RQC complex"/>
    <property type="evidence" value="ECO:0007669"/>
    <property type="project" value="UniProtKB-UniRule"/>
</dbReference>
<keyword evidence="13 15" id="KW-0862">Zinc</keyword>
<evidence type="ECO:0000256" key="14">
    <source>
        <dbReference type="PROSITE-ProRule" id="PRU00175"/>
    </source>
</evidence>
<dbReference type="Gene3D" id="3.30.40.10">
    <property type="entry name" value="Zinc/RING finger domain, C3HC4 (zinc finger)"/>
    <property type="match status" value="1"/>
</dbReference>
<dbReference type="GO" id="GO:0043023">
    <property type="term" value="F:ribosomal large subunit binding"/>
    <property type="evidence" value="ECO:0007669"/>
    <property type="project" value="TreeGrafter"/>
</dbReference>
<evidence type="ECO:0000256" key="4">
    <source>
        <dbReference type="ARBA" id="ARBA00007997"/>
    </source>
</evidence>
<dbReference type="GO" id="GO:0016567">
    <property type="term" value="P:protein ubiquitination"/>
    <property type="evidence" value="ECO:0007669"/>
    <property type="project" value="UniProtKB-UniPathway"/>
</dbReference>
<evidence type="ECO:0000256" key="5">
    <source>
        <dbReference type="ARBA" id="ARBA00012483"/>
    </source>
</evidence>
<dbReference type="PROSITE" id="PS50089">
    <property type="entry name" value="ZF_RING_2"/>
    <property type="match status" value="1"/>
</dbReference>
<dbReference type="FunFam" id="3.30.40.10:FF:000038">
    <property type="entry name" value="E3 ubiquitin-protein ligase listerin"/>
    <property type="match status" value="1"/>
</dbReference>
<dbReference type="PANTHER" id="PTHR12389">
    <property type="entry name" value="ZINC FINGER PROTEIN 294"/>
    <property type="match status" value="1"/>
</dbReference>
<dbReference type="InterPro" id="IPR054477">
    <property type="entry name" value="LTN1_E3_ligase_6th"/>
</dbReference>
<organism evidence="18 19">
    <name type="scientific">Aquilegia coerulea</name>
    <name type="common">Rocky mountain columbine</name>
    <dbReference type="NCBI Taxonomy" id="218851"/>
    <lineage>
        <taxon>Eukaryota</taxon>
        <taxon>Viridiplantae</taxon>
        <taxon>Streptophyta</taxon>
        <taxon>Embryophyta</taxon>
        <taxon>Tracheophyta</taxon>
        <taxon>Spermatophyta</taxon>
        <taxon>Magnoliopsida</taxon>
        <taxon>Ranunculales</taxon>
        <taxon>Ranunculaceae</taxon>
        <taxon>Thalictroideae</taxon>
        <taxon>Aquilegia</taxon>
    </lineage>
</organism>
<keyword evidence="9 15" id="KW-0479">Metal-binding</keyword>
<keyword evidence="11 14" id="KW-0863">Zinc-finger</keyword>
<gene>
    <name evidence="18" type="ORF">AQUCO_00500192v1</name>
</gene>
<dbReference type="SUPFAM" id="SSF48371">
    <property type="entry name" value="ARM repeat"/>
    <property type="match status" value="1"/>
</dbReference>
<dbReference type="InParanoid" id="A0A2G5EQQ8"/>
<dbReference type="STRING" id="218851.A0A2G5EQQ8"/>
<dbReference type="Pfam" id="PF23009">
    <property type="entry name" value="UBC_like"/>
    <property type="match status" value="1"/>
</dbReference>
<dbReference type="GO" id="GO:0061630">
    <property type="term" value="F:ubiquitin protein ligase activity"/>
    <property type="evidence" value="ECO:0007669"/>
    <property type="project" value="UniProtKB-UniRule"/>
</dbReference>
<evidence type="ECO:0000256" key="2">
    <source>
        <dbReference type="ARBA" id="ARBA00004514"/>
    </source>
</evidence>
<evidence type="ECO:0000256" key="9">
    <source>
        <dbReference type="ARBA" id="ARBA00022723"/>
    </source>
</evidence>
<feature type="region of interest" description="Disordered" evidence="16">
    <location>
        <begin position="1"/>
        <end position="20"/>
    </location>
</feature>
<keyword evidence="8 15" id="KW-0808">Transferase</keyword>
<name>A0A2G5EQQ8_AQUCA</name>
<dbReference type="GO" id="GO:0008270">
    <property type="term" value="F:zinc ion binding"/>
    <property type="evidence" value="ECO:0007669"/>
    <property type="project" value="UniProtKB-KW"/>
</dbReference>
<evidence type="ECO:0000313" key="18">
    <source>
        <dbReference type="EMBL" id="PIA58086.1"/>
    </source>
</evidence>
<dbReference type="Proteomes" id="UP000230069">
    <property type="component" value="Unassembled WGS sequence"/>
</dbReference>
<evidence type="ECO:0000256" key="11">
    <source>
        <dbReference type="ARBA" id="ARBA00022771"/>
    </source>
</evidence>
<dbReference type="OrthoDB" id="6108at2759"/>
<dbReference type="SUPFAM" id="SSF57850">
    <property type="entry name" value="RING/U-box"/>
    <property type="match status" value="1"/>
</dbReference>
<comment type="subunit">
    <text evidence="15">Component of the ribosome quality control complex (RQC).</text>
</comment>
<evidence type="ECO:0000256" key="8">
    <source>
        <dbReference type="ARBA" id="ARBA00022679"/>
    </source>
</evidence>
<keyword evidence="10" id="KW-0677">Repeat</keyword>
<dbReference type="InterPro" id="IPR001841">
    <property type="entry name" value="Znf_RING"/>
</dbReference>
<dbReference type="Pfam" id="PF22999">
    <property type="entry name" value="LTN1_E3_ligase_6th"/>
    <property type="match status" value="1"/>
</dbReference>
<dbReference type="InterPro" id="IPR054476">
    <property type="entry name" value="Ltn1_N"/>
</dbReference>
<evidence type="ECO:0000256" key="13">
    <source>
        <dbReference type="ARBA" id="ARBA00022833"/>
    </source>
</evidence>
<evidence type="ECO:0000256" key="1">
    <source>
        <dbReference type="ARBA" id="ARBA00000900"/>
    </source>
</evidence>
<dbReference type="Gene3D" id="1.25.10.10">
    <property type="entry name" value="Leucine-rich Repeat Variant"/>
    <property type="match status" value="1"/>
</dbReference>
<dbReference type="UniPathway" id="UPA00143"/>
<dbReference type="SMART" id="SM00744">
    <property type="entry name" value="RINGv"/>
    <property type="match status" value="1"/>
</dbReference>
<keyword evidence="12 15" id="KW-0833">Ubl conjugation pathway</keyword>
<feature type="compositionally biased region" description="Basic and acidic residues" evidence="16">
    <location>
        <begin position="1"/>
        <end position="10"/>
    </location>
</feature>
<evidence type="ECO:0000256" key="12">
    <source>
        <dbReference type="ARBA" id="ARBA00022786"/>
    </source>
</evidence>
<comment type="function">
    <text evidence="15">E3 ubiquitin-protein ligase. Component of the ribosome quality control complex (RQC), a ribosome-associated complex that mediates ubiquitination and extraction of incompletely synthesized nascent chains for proteasomal degradation.</text>
</comment>
<evidence type="ECO:0000256" key="7">
    <source>
        <dbReference type="ARBA" id="ARBA00022490"/>
    </source>
</evidence>
<dbReference type="GO" id="GO:0005829">
    <property type="term" value="C:cytosol"/>
    <property type="evidence" value="ECO:0007669"/>
    <property type="project" value="UniProtKB-SubCell"/>
</dbReference>
<dbReference type="InterPro" id="IPR011989">
    <property type="entry name" value="ARM-like"/>
</dbReference>
<dbReference type="Pfam" id="PF13639">
    <property type="entry name" value="zf-RING_2"/>
    <property type="match status" value="1"/>
</dbReference>
<dbReference type="InterPro" id="IPR011016">
    <property type="entry name" value="Znf_RING-CH"/>
</dbReference>
<reference evidence="18 19" key="1">
    <citation type="submission" date="2017-09" db="EMBL/GenBank/DDBJ databases">
        <title>WGS assembly of Aquilegia coerulea Goldsmith.</title>
        <authorList>
            <person name="Hodges S."/>
            <person name="Kramer E."/>
            <person name="Nordborg M."/>
            <person name="Tomkins J."/>
            <person name="Borevitz J."/>
            <person name="Derieg N."/>
            <person name="Yan J."/>
            <person name="Mihaltcheva S."/>
            <person name="Hayes R.D."/>
            <person name="Rokhsar D."/>
        </authorList>
    </citation>
    <scope>NUCLEOTIDE SEQUENCE [LARGE SCALE GENOMIC DNA]</scope>
    <source>
        <strain evidence="19">cv. Goldsmith</strain>
    </source>
</reference>
<sequence>MGRPKGDPARNKNRPSSSSLAASVLPTGVATVGFGGYIGSSRLDLTEEAVAATPFVDVDGEVAQHLKRLGRKDPITKIKALASLSELFKQKNKEDIVQIIPQWAFEYKRLVQDYNREVRRATHDTMTNLVITVGRGLAPYLKSLMGPWWLSQLDPVSEVSQAARRSLQEAFPVQEKRLDALILCTNEIFTYLEENLKLTPETISSDKAAPLDELEEIHFCVISTSLLALATLVDILFGRQLQRLGFDKVTYEPKNASKAREIVSSSAEKIFSTHKYLLDFLKSKSPAVRSATYSALGSLIKYIPHLFNEENMKTLSASILGAFQEKDPSCHPSMWDTILLFCKRFPDSWGLNNIQKTVMNRFWHFLRNGCYGSQPVSYPILIVFLDNIPPKAIEGEQFFLTFFKNLWQGRNPSYSSAVDRLAFFKALKECLLWAIHNASRYSKGIDDVHHFQISLVDSILVNLLWHDYLLIADLKNQGGVSSGKSCSSLEEISPHSPERRIEKLGAKYSLDYMQDLGICIIDVLSVISLKECGLLATFSRAFQEKCLEIIQQAELERPSEHVVQIENFLILLDKHAVQKGETWPLEFLAVPMMTKAFSSIRSLDSPDAVKLLSVTISIFGPRKIVSPLSVWNKSTANHESDEVDDGSLSDPFLCVFKEVFIPWCLRESNPSTSARLDLLLALLDDELFAEQWSSIVRYATRLNENHDHKIESSDFNHISVLAMLMEKVRELVRGKMRVGSNLHSLELWHHELLDLTAVSLARLSPPYQMSSTRFLRAVLGGSAEDDQISFVSRDSMILIFRELLNKFVHLLNGSTFTWAKDASSLILGTGWKDVMVKYESQANILELAEFSLEVLEGSVYCLKKFEDEPELVPCISAAIFIIDWESRMSSHIAVNTSSKMYENIQVELLKQNPFSKSIHTFLYGKSAQFWKHLSIQSVRRLEAILIQTIRSAVFETGTYGSDKAPSLCCQLMLEVLESFDCDSCEEQILLDKLLDESEVWPLWVEPSLNDDSRSATLKFETLTTDAQISRHNSFVAFISELISKLGVGRVIAGSISQTSLSSSVEAPHQLVPSQSRAWLAVEVLCTWKWRAGSVLDSFLPLISEFARREDSSSKNLLDSIVNILLDGALVHGISDELCFLKVWFTSDDEVESIQNPFLRALVSFLLTLVVRDNIWGKRKSAVLFNQLVDKLFEGMMVNRNCLRILPYIMNVLALPLRHKDRVPDKGFKDAPLDSFNENQMSAIMNDWLQRALLLPPITSWLPGKDFEEWIHVIISCYPLDPKGGVEALNVASQSHISDSERILLVDLYRKQQTDENNLLTVNKSPSVLTTLSKLTSISIGYCWKEFSEDDWEFVLSLIRECIDSAVVVIEEIAENVDEIIMESTDNLEMVIHKLDEVVHASDQSLMDIASSGLFTFSLITGLLDGPNEEESEIPRLSFLKTEKWLNLKDQIFEIVLRLFFATGATEAIASSSCREASSIVASSRLLHPHFWELVASTVVNAPPHVRNSAVQSMGLWQLSKGPIGSLYAILFSPIPNSALQFAAYVTLSTDPISQLSVTKEDTAGCLAEEDTLEQEIDQSRLESSSDETMHLREEISCLIKNSPSKHLEMDLVAQDQCLYAQVNVFISWALLLSHLQSLPSTSPAKQRLIQCIQDSANSKILDCLFEHIPLKAGITHGLKRKDVELPAEVSQAASAATRAITTGSLLFSVESLYLVGREAMASLAGAIYGLMLHSLPAYVRDWFTSLRDRSTSAAIESFTKTWCSPPLLADELSQIKRASLADENFSVSVSKSVFEVVATYKKEETGMDLVISLPLSYPLRPVDVVCTRSLGIAEQKQRKWFLSMIAFVRSQNGALAEAIRRWKNNFDKEFEGVEECPICYSIVHTSNNSLPRLACRTCKHKFHSACLYKWFSTSHKSTCPLCQSPF</sequence>
<dbReference type="GO" id="GO:1990116">
    <property type="term" value="P:ribosome-associated ubiquitin-dependent protein catabolic process"/>
    <property type="evidence" value="ECO:0007669"/>
    <property type="project" value="UniProtKB-UniRule"/>
</dbReference>
<evidence type="ECO:0000313" key="19">
    <source>
        <dbReference type="Proteomes" id="UP000230069"/>
    </source>
</evidence>
<evidence type="ECO:0000259" key="17">
    <source>
        <dbReference type="PROSITE" id="PS50089"/>
    </source>
</evidence>
<proteinExistence type="inferred from homology"/>
<keyword evidence="7" id="KW-0963">Cytoplasm</keyword>
<comment type="catalytic activity">
    <reaction evidence="1 15">
        <text>S-ubiquitinyl-[E2 ubiquitin-conjugating enzyme]-L-cysteine + [acceptor protein]-L-lysine = [E2 ubiquitin-conjugating enzyme]-L-cysteine + N(6)-ubiquitinyl-[acceptor protein]-L-lysine.</text>
        <dbReference type="EC" id="2.3.2.27"/>
    </reaction>
</comment>
<evidence type="ECO:0000256" key="3">
    <source>
        <dbReference type="ARBA" id="ARBA00004906"/>
    </source>
</evidence>
<evidence type="ECO:0000256" key="15">
    <source>
        <dbReference type="RuleBase" id="RU367090"/>
    </source>
</evidence>
<dbReference type="SMART" id="SM00184">
    <property type="entry name" value="RING"/>
    <property type="match status" value="1"/>
</dbReference>
<feature type="domain" description="RING-type" evidence="17">
    <location>
        <begin position="1876"/>
        <end position="1923"/>
    </location>
</feature>
<dbReference type="InterPro" id="IPR039804">
    <property type="entry name" value="RING-CH-C4HC3_LTN1"/>
</dbReference>
<dbReference type="FunCoup" id="A0A2G5EQQ8">
    <property type="interactions" value="3724"/>
</dbReference>
<dbReference type="EC" id="2.3.2.27" evidence="5 15"/>
<comment type="pathway">
    <text evidence="3 15">Protein modification; protein ubiquitination.</text>
</comment>
<comment type="subcellular location">
    <subcellularLocation>
        <location evidence="2">Cytoplasm</location>
        <location evidence="2">Cytosol</location>
    </subcellularLocation>
</comment>
<evidence type="ECO:0000256" key="16">
    <source>
        <dbReference type="SAM" id="MobiDB-lite"/>
    </source>
</evidence>